<protein>
    <submittedName>
        <fullName evidence="2">Uncharacterized protein</fullName>
    </submittedName>
</protein>
<dbReference type="OrthoDB" id="3775748at2759"/>
<dbReference type="AlphaFoldDB" id="A0A1Y1ZQB2"/>
<evidence type="ECO:0000313" key="3">
    <source>
        <dbReference type="Proteomes" id="UP000193144"/>
    </source>
</evidence>
<evidence type="ECO:0000313" key="2">
    <source>
        <dbReference type="EMBL" id="ORY12416.1"/>
    </source>
</evidence>
<accession>A0A1Y1ZQB2</accession>
<reference evidence="2 3" key="1">
    <citation type="submission" date="2016-07" db="EMBL/GenBank/DDBJ databases">
        <title>Pervasive Adenine N6-methylation of Active Genes in Fungi.</title>
        <authorList>
            <consortium name="DOE Joint Genome Institute"/>
            <person name="Mondo S.J."/>
            <person name="Dannebaum R.O."/>
            <person name="Kuo R.C."/>
            <person name="Labutti K."/>
            <person name="Haridas S."/>
            <person name="Kuo A."/>
            <person name="Salamov A."/>
            <person name="Ahrendt S.R."/>
            <person name="Lipzen A."/>
            <person name="Sullivan W."/>
            <person name="Andreopoulos W.B."/>
            <person name="Clum A."/>
            <person name="Lindquist E."/>
            <person name="Daum C."/>
            <person name="Ramamoorthy G.K."/>
            <person name="Gryganskyi A."/>
            <person name="Culley D."/>
            <person name="Magnuson J.K."/>
            <person name="James T.Y."/>
            <person name="O'Malley M.A."/>
            <person name="Stajich J.E."/>
            <person name="Spatafora J.W."/>
            <person name="Visel A."/>
            <person name="Grigoriev I.V."/>
        </authorList>
    </citation>
    <scope>NUCLEOTIDE SEQUENCE [LARGE SCALE GENOMIC DNA]</scope>
    <source>
        <strain evidence="2 3">CBS 115471</strain>
    </source>
</reference>
<proteinExistence type="predicted"/>
<feature type="region of interest" description="Disordered" evidence="1">
    <location>
        <begin position="29"/>
        <end position="49"/>
    </location>
</feature>
<keyword evidence="3" id="KW-1185">Reference proteome</keyword>
<dbReference type="EMBL" id="MCFA01000051">
    <property type="protein sequence ID" value="ORY12416.1"/>
    <property type="molecule type" value="Genomic_DNA"/>
</dbReference>
<dbReference type="Proteomes" id="UP000193144">
    <property type="component" value="Unassembled WGS sequence"/>
</dbReference>
<organism evidence="2 3">
    <name type="scientific">Clohesyomyces aquaticus</name>
    <dbReference type="NCBI Taxonomy" id="1231657"/>
    <lineage>
        <taxon>Eukaryota</taxon>
        <taxon>Fungi</taxon>
        <taxon>Dikarya</taxon>
        <taxon>Ascomycota</taxon>
        <taxon>Pezizomycotina</taxon>
        <taxon>Dothideomycetes</taxon>
        <taxon>Pleosporomycetidae</taxon>
        <taxon>Pleosporales</taxon>
        <taxon>Lindgomycetaceae</taxon>
        <taxon>Clohesyomyces</taxon>
    </lineage>
</organism>
<evidence type="ECO:0000256" key="1">
    <source>
        <dbReference type="SAM" id="MobiDB-lite"/>
    </source>
</evidence>
<gene>
    <name evidence="2" type="ORF">BCR34DRAFT_613987</name>
</gene>
<sequence length="442" mass="49810">MRTQFPYQYPSMSSSECWVQQPYLQTVYTPPPSPPRDPQYVGAVPSADYPPKRLSNIPYPPIEMSTRRYPQPPASPPQTQVIVPDWDEHELEAVIASEAKYTLKSSKYPRTLKDPTRIHLSISPTTTYSLHRVLLRTFSPILSSLLTAPTSTSTSTPTSPLPLTLPPPLSTIPPPAWHIFTSWLYTLDKDPLPDFTPRIPSSWTTAHLLSAALLASRLKAKKFECWLLRAITPFCWHPEYPLSYHPHPCPSPRSTRPMLTTADLQTLQTTLARHTGLYWFSTAYLRWQASGYVETLDPFRWRLEHWYGLCGKEANWGCNHAMNTSGWGGVWERQQKLRSRGNDGWGWEGRGCVHKVGEVNRFAGNGWGGKEVKRLTCRVRDRGNAGAMGVSDGEDGEWDEGEIIEDWCSEEQGLGLGLGECVLDMGAVDLGDLQDVVEFDID</sequence>
<comment type="caution">
    <text evidence="2">The sequence shown here is derived from an EMBL/GenBank/DDBJ whole genome shotgun (WGS) entry which is preliminary data.</text>
</comment>
<name>A0A1Y1ZQB2_9PLEO</name>